<dbReference type="InterPro" id="IPR054058">
    <property type="entry name" value="HTH_67"/>
</dbReference>
<evidence type="ECO:0000313" key="1">
    <source>
        <dbReference type="EMBL" id="SUZ93339.1"/>
    </source>
</evidence>
<gene>
    <name evidence="1" type="ORF">METZ01_LOCUS46193</name>
</gene>
<dbReference type="AlphaFoldDB" id="A0A381RQJ5"/>
<reference evidence="1" key="1">
    <citation type="submission" date="2018-05" db="EMBL/GenBank/DDBJ databases">
        <authorList>
            <person name="Lanie J.A."/>
            <person name="Ng W.-L."/>
            <person name="Kazmierczak K.M."/>
            <person name="Andrzejewski T.M."/>
            <person name="Davidsen T.M."/>
            <person name="Wayne K.J."/>
            <person name="Tettelin H."/>
            <person name="Glass J.I."/>
            <person name="Rusch D."/>
            <person name="Podicherti R."/>
            <person name="Tsui H.-C.T."/>
            <person name="Winkler M.E."/>
        </authorList>
    </citation>
    <scope>NUCLEOTIDE SEQUENCE</scope>
</reference>
<name>A0A381RQJ5_9ZZZZ</name>
<protein>
    <submittedName>
        <fullName evidence="1">Uncharacterized protein</fullName>
    </submittedName>
</protein>
<sequence length="244" mass="25957">MDSLTTARRIADPIGSLGARFMLDRSTFGRCVELGLPDGMAGYVQGRLGVMGDVSADEAADAAYFFDRDFITAGWAEDTALTRSEGGAVYAQVCVELGRTYLDGFDGAERLADLLASVLDAADMSDLPLAVGWRDAARPPDAAGRAYLMTQAARELRLCHHVVESRSADVDPMGMVLAADGERWAAMHGYQDLSAGPQDDATRSLVEDATDAASAADLDVLDDDERSDLVTLVEAVFAHADSTQ</sequence>
<accession>A0A381RQJ5</accession>
<organism evidence="1">
    <name type="scientific">marine metagenome</name>
    <dbReference type="NCBI Taxonomy" id="408172"/>
    <lineage>
        <taxon>unclassified sequences</taxon>
        <taxon>metagenomes</taxon>
        <taxon>ecological metagenomes</taxon>
    </lineage>
</organism>
<dbReference type="EMBL" id="UINC01002137">
    <property type="protein sequence ID" value="SUZ93339.1"/>
    <property type="molecule type" value="Genomic_DNA"/>
</dbReference>
<proteinExistence type="predicted"/>
<dbReference type="Pfam" id="PF21863">
    <property type="entry name" value="HTH_67"/>
    <property type="match status" value="1"/>
</dbReference>